<proteinExistence type="predicted"/>
<evidence type="ECO:0000313" key="2">
    <source>
        <dbReference type="Proteomes" id="UP000243588"/>
    </source>
</evidence>
<dbReference type="AlphaFoldDB" id="A0A1G8E536"/>
<reference evidence="2" key="1">
    <citation type="submission" date="2016-10" db="EMBL/GenBank/DDBJ databases">
        <authorList>
            <person name="Varghese N."/>
            <person name="Submissions S."/>
        </authorList>
    </citation>
    <scope>NUCLEOTIDE SEQUENCE [LARGE SCALE GENOMIC DNA]</scope>
    <source>
        <strain evidence="2">DSM 23313</strain>
    </source>
</reference>
<gene>
    <name evidence="1" type="ORF">SAMN05421818_10971</name>
</gene>
<accession>A0A1G8E536</accession>
<organism evidence="1 2">
    <name type="scientific">Myroides phaeus</name>
    <dbReference type="NCBI Taxonomy" id="702745"/>
    <lineage>
        <taxon>Bacteria</taxon>
        <taxon>Pseudomonadati</taxon>
        <taxon>Bacteroidota</taxon>
        <taxon>Flavobacteriia</taxon>
        <taxon>Flavobacteriales</taxon>
        <taxon>Flavobacteriaceae</taxon>
        <taxon>Myroides</taxon>
    </lineage>
</organism>
<dbReference type="EMBL" id="FNDQ01000009">
    <property type="protein sequence ID" value="SDH65062.1"/>
    <property type="molecule type" value="Genomic_DNA"/>
</dbReference>
<dbReference type="Proteomes" id="UP000243588">
    <property type="component" value="Unassembled WGS sequence"/>
</dbReference>
<dbReference type="STRING" id="702745.SAMN05421818_10971"/>
<keyword evidence="2" id="KW-1185">Reference proteome</keyword>
<sequence>MNIEKNFSIHFTGLKNGKHTFEFKVDNSFFENYNYDDFNNINADITVLLDKKSTLLELNIAVNGIANVPCDVTNVDFDLPIEGKIDIIVKFGEEYNDDHDEILIIPFSEHQVNVAQYIYEIIALAIPQKRVHPGVLDGTLDSEALDILGYRGAYDQEIDDLFEDDDLFDDLDLDDIDEEEETEEDIKDNDNIDPRWSELKKLLTDK</sequence>
<dbReference type="Pfam" id="PF02620">
    <property type="entry name" value="YceD"/>
    <property type="match status" value="1"/>
</dbReference>
<evidence type="ECO:0000313" key="1">
    <source>
        <dbReference type="EMBL" id="SDH65062.1"/>
    </source>
</evidence>
<dbReference type="RefSeq" id="WP_090407886.1">
    <property type="nucleotide sequence ID" value="NZ_FNDQ01000009.1"/>
</dbReference>
<protein>
    <submittedName>
        <fullName evidence="1">Uncharacterized metal-binding protein YceD, DUF177 family</fullName>
    </submittedName>
</protein>
<name>A0A1G8E536_9FLAO</name>
<dbReference type="InterPro" id="IPR003772">
    <property type="entry name" value="YceD"/>
</dbReference>